<protein>
    <submittedName>
        <fullName evidence="1">Uncharacterized protein</fullName>
    </submittedName>
</protein>
<organism evidence="1 2">
    <name type="scientific">Alkalimonas cellulosilytica</name>
    <dbReference type="NCBI Taxonomy" id="3058395"/>
    <lineage>
        <taxon>Bacteria</taxon>
        <taxon>Pseudomonadati</taxon>
        <taxon>Pseudomonadota</taxon>
        <taxon>Gammaproteobacteria</taxon>
        <taxon>Alkalimonas</taxon>
    </lineage>
</organism>
<comment type="caution">
    <text evidence="1">The sequence shown here is derived from an EMBL/GenBank/DDBJ whole genome shotgun (WGS) entry which is preliminary data.</text>
</comment>
<dbReference type="RefSeq" id="WP_330129875.1">
    <property type="nucleotide sequence ID" value="NZ_JAUHLI010000017.1"/>
</dbReference>
<accession>A0ABU7J8J5</accession>
<evidence type="ECO:0000313" key="2">
    <source>
        <dbReference type="Proteomes" id="UP001336314"/>
    </source>
</evidence>
<name>A0ABU7J8J5_9GAMM</name>
<evidence type="ECO:0000313" key="1">
    <source>
        <dbReference type="EMBL" id="MEE2002829.1"/>
    </source>
</evidence>
<dbReference type="EMBL" id="JAUHLI010000017">
    <property type="protein sequence ID" value="MEE2002829.1"/>
    <property type="molecule type" value="Genomic_DNA"/>
</dbReference>
<keyword evidence="2" id="KW-1185">Reference proteome</keyword>
<dbReference type="Proteomes" id="UP001336314">
    <property type="component" value="Unassembled WGS sequence"/>
</dbReference>
<reference evidence="1 2" key="1">
    <citation type="submission" date="2023-07" db="EMBL/GenBank/DDBJ databases">
        <title>Alkalimonas sp., MEB108 novel, alkaliphilic bacterium isolated from Lonar Lake, India.</title>
        <authorList>
            <person name="Joshi A."/>
            <person name="Thite S."/>
        </authorList>
    </citation>
    <scope>NUCLEOTIDE SEQUENCE [LARGE SCALE GENOMIC DNA]</scope>
    <source>
        <strain evidence="1 2">MEB108</strain>
    </source>
</reference>
<proteinExistence type="predicted"/>
<gene>
    <name evidence="1" type="ORF">QWY20_15315</name>
</gene>
<sequence>MTTKKRPPADSPELEQWLLERARERTEKLFSTEIPEELADVDSGLMAGPRSWDELMPEKTNAEDIAIDKAHQRKHLKSVK</sequence>